<evidence type="ECO:0000256" key="3">
    <source>
        <dbReference type="SAM" id="SignalP"/>
    </source>
</evidence>
<feature type="transmembrane region" description="Helical" evidence="2">
    <location>
        <begin position="361"/>
        <end position="380"/>
    </location>
</feature>
<feature type="transmembrane region" description="Helical" evidence="2">
    <location>
        <begin position="317"/>
        <end position="335"/>
    </location>
</feature>
<evidence type="ECO:0008006" key="6">
    <source>
        <dbReference type="Google" id="ProtNLM"/>
    </source>
</evidence>
<comment type="caution">
    <text evidence="4">The sequence shown here is derived from an EMBL/GenBank/DDBJ whole genome shotgun (WGS) entry which is preliminary data.</text>
</comment>
<keyword evidence="2" id="KW-1133">Transmembrane helix</keyword>
<sequence>MFSKGPVLALVLLVRSSSGYRQPYEYLEALDVFGAAFSNPAGVFNGSTPSPLSSDVVGRIDVITTFVGQDLNAEFLFGLFYQDTLLDTTTQLIGIPSGMTIQSAVVEPPVVAVSYISDMAFPTVNLSIPLQIDMFMAFDDDSMKVVSYDAILRRIDELMAYTAPYLAPQIAEELNSTSTNFTELIQLKTAADVCAVSSLYCTGEFQQYDSQDACLTFMEALPFGESWQGGMNTGWCRYIHKNLVQFRPDVHCPHIGPTGGDMCRDRNYLEVTSTVPFNQTLLSYNSSYNVADMKGISENGVQQLVKVQTQAITMTTVAFYPVPTVLYTLVLYMMAKFTEFILNRFSVQYDEMSFENKRNTVTYVLDTFVTFTVLILQLVASPILASKFTFDNVNILKAGTLLISGLYIFELTYRPSMRWPLLIHHFCTIFAIVLLLSVLAYTGHPQIVAAGEIWLFQATTEQSVFIGLFMLEAYLSPSAFFADRLRFPLRWTRDMLRFGAVQSFIFKLAFAAYLLAFWAQKLAQFHTSSKDIALSVMLVTIIVLLMCTQIYGAWAVWCLAEKVNKSMRFIRQRERADSNVTVNAVSPADEKSKSVDEEEV</sequence>
<dbReference type="Proteomes" id="UP001150217">
    <property type="component" value="Unassembled WGS sequence"/>
</dbReference>
<accession>A0ABQ8V927</accession>
<keyword evidence="2" id="KW-0472">Membrane</keyword>
<feature type="transmembrane region" description="Helical" evidence="2">
    <location>
        <begin position="392"/>
        <end position="409"/>
    </location>
</feature>
<feature type="signal peptide" evidence="3">
    <location>
        <begin position="1"/>
        <end position="19"/>
    </location>
</feature>
<feature type="transmembrane region" description="Helical" evidence="2">
    <location>
        <begin position="532"/>
        <end position="560"/>
    </location>
</feature>
<organism evidence="4 5">
    <name type="scientific">Lentinula lateritia</name>
    <dbReference type="NCBI Taxonomy" id="40482"/>
    <lineage>
        <taxon>Eukaryota</taxon>
        <taxon>Fungi</taxon>
        <taxon>Dikarya</taxon>
        <taxon>Basidiomycota</taxon>
        <taxon>Agaricomycotina</taxon>
        <taxon>Agaricomycetes</taxon>
        <taxon>Agaricomycetidae</taxon>
        <taxon>Agaricales</taxon>
        <taxon>Marasmiineae</taxon>
        <taxon>Omphalotaceae</taxon>
        <taxon>Lentinula</taxon>
    </lineage>
</organism>
<dbReference type="EMBL" id="JANVFT010000059">
    <property type="protein sequence ID" value="KAJ4481320.1"/>
    <property type="molecule type" value="Genomic_DNA"/>
</dbReference>
<feature type="region of interest" description="Disordered" evidence="1">
    <location>
        <begin position="581"/>
        <end position="600"/>
    </location>
</feature>
<feature type="transmembrane region" description="Helical" evidence="2">
    <location>
        <begin position="496"/>
        <end position="520"/>
    </location>
</feature>
<gene>
    <name evidence="4" type="ORF">C8R41DRAFT_868981</name>
</gene>
<name>A0ABQ8V927_9AGAR</name>
<evidence type="ECO:0000256" key="2">
    <source>
        <dbReference type="SAM" id="Phobius"/>
    </source>
</evidence>
<evidence type="ECO:0000313" key="4">
    <source>
        <dbReference type="EMBL" id="KAJ4481320.1"/>
    </source>
</evidence>
<feature type="chain" id="PRO_5047362386" description="Secreted protein" evidence="3">
    <location>
        <begin position="20"/>
        <end position="600"/>
    </location>
</feature>
<evidence type="ECO:0000256" key="1">
    <source>
        <dbReference type="SAM" id="MobiDB-lite"/>
    </source>
</evidence>
<reference evidence="4" key="1">
    <citation type="submission" date="2022-08" db="EMBL/GenBank/DDBJ databases">
        <title>A Global Phylogenomic Analysis of the Shiitake Genus Lentinula.</title>
        <authorList>
            <consortium name="DOE Joint Genome Institute"/>
            <person name="Sierra-Patev S."/>
            <person name="Min B."/>
            <person name="Naranjo-Ortiz M."/>
            <person name="Looney B."/>
            <person name="Konkel Z."/>
            <person name="Slot J.C."/>
            <person name="Sakamoto Y."/>
            <person name="Steenwyk J.L."/>
            <person name="Rokas A."/>
            <person name="Carro J."/>
            <person name="Camarero S."/>
            <person name="Ferreira P."/>
            <person name="Molpeceres G."/>
            <person name="Ruiz-Duenas F.J."/>
            <person name="Serrano A."/>
            <person name="Henrissat B."/>
            <person name="Drula E."/>
            <person name="Hughes K.W."/>
            <person name="Mata J.L."/>
            <person name="Ishikawa N.K."/>
            <person name="Vargas-Isla R."/>
            <person name="Ushijima S."/>
            <person name="Smith C.A."/>
            <person name="Ahrendt S."/>
            <person name="Andreopoulos W."/>
            <person name="He G."/>
            <person name="Labutti K."/>
            <person name="Lipzen A."/>
            <person name="Ng V."/>
            <person name="Riley R."/>
            <person name="Sandor L."/>
            <person name="Barry K."/>
            <person name="Martinez A.T."/>
            <person name="Xiao Y."/>
            <person name="Gibbons J.G."/>
            <person name="Terashima K."/>
            <person name="Grigoriev I.V."/>
            <person name="Hibbett D.S."/>
        </authorList>
    </citation>
    <scope>NUCLEOTIDE SEQUENCE</scope>
    <source>
        <strain evidence="4">RHP3577 ss4</strain>
    </source>
</reference>
<feature type="compositionally biased region" description="Basic and acidic residues" evidence="1">
    <location>
        <begin position="588"/>
        <end position="600"/>
    </location>
</feature>
<keyword evidence="2" id="KW-0812">Transmembrane</keyword>
<feature type="transmembrane region" description="Helical" evidence="2">
    <location>
        <begin position="421"/>
        <end position="441"/>
    </location>
</feature>
<proteinExistence type="predicted"/>
<keyword evidence="3" id="KW-0732">Signal</keyword>
<protein>
    <recommendedName>
        <fullName evidence="6">Secreted protein</fullName>
    </recommendedName>
</protein>
<feature type="transmembrane region" description="Helical" evidence="2">
    <location>
        <begin position="453"/>
        <end position="475"/>
    </location>
</feature>
<evidence type="ECO:0000313" key="5">
    <source>
        <dbReference type="Proteomes" id="UP001150217"/>
    </source>
</evidence>
<keyword evidence="5" id="KW-1185">Reference proteome</keyword>